<dbReference type="InterPro" id="IPR051917">
    <property type="entry name" value="Transposase-Integrase"/>
</dbReference>
<feature type="domain" description="Transposase IS30-like HTH" evidence="3">
    <location>
        <begin position="5"/>
        <end position="45"/>
    </location>
</feature>
<comment type="caution">
    <text evidence="4">The sequence shown here is derived from an EMBL/GenBank/DDBJ whole genome shotgun (WGS) entry which is preliminary data.</text>
</comment>
<dbReference type="InterPro" id="IPR036388">
    <property type="entry name" value="WH-like_DNA-bd_sf"/>
</dbReference>
<evidence type="ECO:0000256" key="1">
    <source>
        <dbReference type="SAM" id="MobiDB-lite"/>
    </source>
</evidence>
<dbReference type="Proteomes" id="UP000679690">
    <property type="component" value="Unassembled WGS sequence"/>
</dbReference>
<dbReference type="InterPro" id="IPR025246">
    <property type="entry name" value="IS30-like_HTH"/>
</dbReference>
<dbReference type="InterPro" id="IPR036390">
    <property type="entry name" value="WH_DNA-bd_sf"/>
</dbReference>
<dbReference type="Pfam" id="PF13936">
    <property type="entry name" value="HTH_38"/>
    <property type="match status" value="1"/>
</dbReference>
<dbReference type="PANTHER" id="PTHR10948:SF23">
    <property type="entry name" value="TRANSPOSASE INSI FOR INSERTION SEQUENCE ELEMENT IS30A-RELATED"/>
    <property type="match status" value="1"/>
</dbReference>
<dbReference type="Gene3D" id="1.10.10.10">
    <property type="entry name" value="Winged helix-like DNA-binding domain superfamily/Winged helix DNA-binding domain"/>
    <property type="match status" value="1"/>
</dbReference>
<dbReference type="SUPFAM" id="SSF46785">
    <property type="entry name" value="Winged helix' DNA-binding domain"/>
    <property type="match status" value="1"/>
</dbReference>
<dbReference type="InterPro" id="IPR000835">
    <property type="entry name" value="HTH_MarR-typ"/>
</dbReference>
<sequence length="253" mass="27711">MPGGRLTQQERQQIALGLADSLAYAEIARRLDRPTSTITREVMRNGGPTGYRADLAHRATERRAHRRGPAAPRAQGTPAAPHGRDAEAVREFGETMTTLFMHQGLPTMVARVLTCLFITDEGSLTASELVQQLQVSPASVSKAVGFLEEQGLIRRTRDERRRERYFVDGGVWYQSTVASAHGVARVAETARQGVAVLGAGTPAAVRLENIARFSEFISESMLRAAEQVRDILYTRPEEPRPEEPPPGVTSPVS</sequence>
<proteinExistence type="predicted"/>
<dbReference type="InterPro" id="IPR011991">
    <property type="entry name" value="ArsR-like_HTH"/>
</dbReference>
<keyword evidence="5" id="KW-1185">Reference proteome</keyword>
<feature type="compositionally biased region" description="Low complexity" evidence="1">
    <location>
        <begin position="69"/>
        <end position="81"/>
    </location>
</feature>
<dbReference type="PANTHER" id="PTHR10948">
    <property type="entry name" value="TRANSPOSASE"/>
    <property type="match status" value="1"/>
</dbReference>
<organism evidence="4 5">
    <name type="scientific">Actinoplanes flavus</name>
    <dbReference type="NCBI Taxonomy" id="2820290"/>
    <lineage>
        <taxon>Bacteria</taxon>
        <taxon>Bacillati</taxon>
        <taxon>Actinomycetota</taxon>
        <taxon>Actinomycetes</taxon>
        <taxon>Micromonosporales</taxon>
        <taxon>Micromonosporaceae</taxon>
        <taxon>Actinoplanes</taxon>
    </lineage>
</organism>
<protein>
    <submittedName>
        <fullName evidence="4">Helix-turn-helix domain-containing protein</fullName>
    </submittedName>
</protein>
<feature type="region of interest" description="Disordered" evidence="1">
    <location>
        <begin position="59"/>
        <end position="85"/>
    </location>
</feature>
<gene>
    <name evidence="4" type="ORF">J5X75_04690</name>
</gene>
<reference evidence="4 5" key="1">
    <citation type="submission" date="2021-03" db="EMBL/GenBank/DDBJ databases">
        <title>Actinoplanes flavus sp. nov., a novel actinomycete isolated from Coconut Palm rhizosphere soil.</title>
        <authorList>
            <person name="Luo X."/>
        </authorList>
    </citation>
    <scope>NUCLEOTIDE SEQUENCE [LARGE SCALE GENOMIC DNA]</scope>
    <source>
        <strain evidence="4 5">NEAU-H7</strain>
    </source>
</reference>
<name>A0ABS3UF10_9ACTN</name>
<dbReference type="EMBL" id="JAGFNS010000002">
    <property type="protein sequence ID" value="MBO3736816.1"/>
    <property type="molecule type" value="Genomic_DNA"/>
</dbReference>
<dbReference type="CDD" id="cd00090">
    <property type="entry name" value="HTH_ARSR"/>
    <property type="match status" value="1"/>
</dbReference>
<dbReference type="Pfam" id="PF12802">
    <property type="entry name" value="MarR_2"/>
    <property type="match status" value="1"/>
</dbReference>
<evidence type="ECO:0000313" key="5">
    <source>
        <dbReference type="Proteomes" id="UP000679690"/>
    </source>
</evidence>
<evidence type="ECO:0000313" key="4">
    <source>
        <dbReference type="EMBL" id="MBO3736816.1"/>
    </source>
</evidence>
<dbReference type="RefSeq" id="WP_208466021.1">
    <property type="nucleotide sequence ID" value="NZ_JAGFNS010000002.1"/>
</dbReference>
<evidence type="ECO:0000259" key="3">
    <source>
        <dbReference type="Pfam" id="PF13936"/>
    </source>
</evidence>
<accession>A0ABS3UF10</accession>
<evidence type="ECO:0000259" key="2">
    <source>
        <dbReference type="Pfam" id="PF12802"/>
    </source>
</evidence>
<feature type="domain" description="HTH marR-type" evidence="2">
    <location>
        <begin position="104"/>
        <end position="160"/>
    </location>
</feature>